<protein>
    <recommendedName>
        <fullName evidence="12">FIT family protein scs3</fullName>
    </recommendedName>
</protein>
<dbReference type="Proteomes" id="UP000030653">
    <property type="component" value="Unassembled WGS sequence"/>
</dbReference>
<dbReference type="OrthoDB" id="5579088at2759"/>
<dbReference type="GO" id="GO:0008654">
    <property type="term" value="P:phospholipid biosynthetic process"/>
    <property type="evidence" value="ECO:0007669"/>
    <property type="project" value="TreeGrafter"/>
</dbReference>
<dbReference type="OMA" id="FTSWFFG"/>
<keyword evidence="11" id="KW-1185">Reference proteome</keyword>
<evidence type="ECO:0000256" key="3">
    <source>
        <dbReference type="ARBA" id="ARBA00022801"/>
    </source>
</evidence>
<dbReference type="PANTHER" id="PTHR23129">
    <property type="entry name" value="ACYL-COENZYME A DIPHOSPHATASE FITM2"/>
    <property type="match status" value="1"/>
</dbReference>
<dbReference type="GO" id="GO:0010945">
    <property type="term" value="F:coenzyme A diphosphatase activity"/>
    <property type="evidence" value="ECO:0007669"/>
    <property type="project" value="InterPro"/>
</dbReference>
<accession>M5GCM7</accession>
<evidence type="ECO:0000256" key="1">
    <source>
        <dbReference type="ARBA" id="ARBA00004477"/>
    </source>
</evidence>
<evidence type="ECO:0000256" key="8">
    <source>
        <dbReference type="SAM" id="Phobius"/>
    </source>
</evidence>
<dbReference type="GO" id="GO:0005789">
    <property type="term" value="C:endoplasmic reticulum membrane"/>
    <property type="evidence" value="ECO:0007669"/>
    <property type="project" value="UniProtKB-SubCell"/>
</dbReference>
<dbReference type="GO" id="GO:0019915">
    <property type="term" value="P:lipid storage"/>
    <property type="evidence" value="ECO:0007669"/>
    <property type="project" value="InterPro"/>
</dbReference>
<name>M5GCM7_DACPD</name>
<feature type="transmembrane region" description="Helical" evidence="8">
    <location>
        <begin position="184"/>
        <end position="208"/>
    </location>
</feature>
<feature type="transmembrane region" description="Helical" evidence="8">
    <location>
        <begin position="43"/>
        <end position="64"/>
    </location>
</feature>
<keyword evidence="6" id="KW-0443">Lipid metabolism</keyword>
<evidence type="ECO:0000256" key="9">
    <source>
        <dbReference type="SAM" id="SignalP"/>
    </source>
</evidence>
<keyword evidence="5 8" id="KW-1133">Transmembrane helix</keyword>
<feature type="chain" id="PRO_5004067624" description="FIT family protein scs3" evidence="9">
    <location>
        <begin position="20"/>
        <end position="278"/>
    </location>
</feature>
<keyword evidence="2 8" id="KW-0812">Transmembrane</keyword>
<keyword evidence="9" id="KW-0732">Signal</keyword>
<keyword evidence="7 8" id="KW-0472">Membrane</keyword>
<evidence type="ECO:0008006" key="12">
    <source>
        <dbReference type="Google" id="ProtNLM"/>
    </source>
</evidence>
<feature type="signal peptide" evidence="9">
    <location>
        <begin position="1"/>
        <end position="19"/>
    </location>
</feature>
<keyword evidence="4" id="KW-0256">Endoplasmic reticulum</keyword>
<feature type="transmembrane region" description="Helical" evidence="8">
    <location>
        <begin position="76"/>
        <end position="95"/>
    </location>
</feature>
<dbReference type="RefSeq" id="XP_040630856.1">
    <property type="nucleotide sequence ID" value="XM_040775733.1"/>
</dbReference>
<dbReference type="AlphaFoldDB" id="M5GCM7"/>
<dbReference type="STRING" id="1858805.M5GCM7"/>
<dbReference type="GO" id="GO:0034389">
    <property type="term" value="P:lipid droplet organization"/>
    <property type="evidence" value="ECO:0007669"/>
    <property type="project" value="TreeGrafter"/>
</dbReference>
<evidence type="ECO:0000313" key="10">
    <source>
        <dbReference type="EMBL" id="EJU03962.1"/>
    </source>
</evidence>
<evidence type="ECO:0000256" key="5">
    <source>
        <dbReference type="ARBA" id="ARBA00022989"/>
    </source>
</evidence>
<dbReference type="Pfam" id="PF10261">
    <property type="entry name" value="FIT"/>
    <property type="match status" value="1"/>
</dbReference>
<keyword evidence="3" id="KW-0378">Hydrolase</keyword>
<evidence type="ECO:0000313" key="11">
    <source>
        <dbReference type="Proteomes" id="UP000030653"/>
    </source>
</evidence>
<reference evidence="10 11" key="1">
    <citation type="journal article" date="2012" name="Science">
        <title>The Paleozoic origin of enzymatic lignin decomposition reconstructed from 31 fungal genomes.</title>
        <authorList>
            <person name="Floudas D."/>
            <person name="Binder M."/>
            <person name="Riley R."/>
            <person name="Barry K."/>
            <person name="Blanchette R.A."/>
            <person name="Henrissat B."/>
            <person name="Martinez A.T."/>
            <person name="Otillar R."/>
            <person name="Spatafora J.W."/>
            <person name="Yadav J.S."/>
            <person name="Aerts A."/>
            <person name="Benoit I."/>
            <person name="Boyd A."/>
            <person name="Carlson A."/>
            <person name="Copeland A."/>
            <person name="Coutinho P.M."/>
            <person name="de Vries R.P."/>
            <person name="Ferreira P."/>
            <person name="Findley K."/>
            <person name="Foster B."/>
            <person name="Gaskell J."/>
            <person name="Glotzer D."/>
            <person name="Gorecki P."/>
            <person name="Heitman J."/>
            <person name="Hesse C."/>
            <person name="Hori C."/>
            <person name="Igarashi K."/>
            <person name="Jurgens J.A."/>
            <person name="Kallen N."/>
            <person name="Kersten P."/>
            <person name="Kohler A."/>
            <person name="Kuees U."/>
            <person name="Kumar T.K.A."/>
            <person name="Kuo A."/>
            <person name="LaButti K."/>
            <person name="Larrondo L.F."/>
            <person name="Lindquist E."/>
            <person name="Ling A."/>
            <person name="Lombard V."/>
            <person name="Lucas S."/>
            <person name="Lundell T."/>
            <person name="Martin R."/>
            <person name="McLaughlin D.J."/>
            <person name="Morgenstern I."/>
            <person name="Morin E."/>
            <person name="Murat C."/>
            <person name="Nagy L.G."/>
            <person name="Nolan M."/>
            <person name="Ohm R.A."/>
            <person name="Patyshakuliyeva A."/>
            <person name="Rokas A."/>
            <person name="Ruiz-Duenas F.J."/>
            <person name="Sabat G."/>
            <person name="Salamov A."/>
            <person name="Samejima M."/>
            <person name="Schmutz J."/>
            <person name="Slot J.C."/>
            <person name="St John F."/>
            <person name="Stenlid J."/>
            <person name="Sun H."/>
            <person name="Sun S."/>
            <person name="Syed K."/>
            <person name="Tsang A."/>
            <person name="Wiebenga A."/>
            <person name="Young D."/>
            <person name="Pisabarro A."/>
            <person name="Eastwood D.C."/>
            <person name="Martin F."/>
            <person name="Cullen D."/>
            <person name="Grigoriev I.V."/>
            <person name="Hibbett D.S."/>
        </authorList>
    </citation>
    <scope>NUCLEOTIDE SEQUENCE [LARGE SCALE GENOMIC DNA]</scope>
    <source>
        <strain evidence="10 11">DJM-731 SS1</strain>
    </source>
</reference>
<dbReference type="HOGENOM" id="CLU_048143_2_0_1"/>
<proteinExistence type="predicted"/>
<dbReference type="EMBL" id="JH795858">
    <property type="protein sequence ID" value="EJU03962.1"/>
    <property type="molecule type" value="Genomic_DNA"/>
</dbReference>
<comment type="subcellular location">
    <subcellularLocation>
        <location evidence="1">Endoplasmic reticulum membrane</location>
        <topology evidence="1">Multi-pass membrane protein</topology>
    </subcellularLocation>
</comment>
<evidence type="ECO:0000256" key="7">
    <source>
        <dbReference type="ARBA" id="ARBA00023136"/>
    </source>
</evidence>
<evidence type="ECO:0000256" key="6">
    <source>
        <dbReference type="ARBA" id="ARBA00023098"/>
    </source>
</evidence>
<dbReference type="PANTHER" id="PTHR23129:SF0">
    <property type="entry name" value="ACYL-COENZYME A DIPHOSPHATASE FITM2"/>
    <property type="match status" value="1"/>
</dbReference>
<feature type="transmembrane region" description="Helical" evidence="8">
    <location>
        <begin position="251"/>
        <end position="271"/>
    </location>
</feature>
<evidence type="ECO:0000256" key="2">
    <source>
        <dbReference type="ARBA" id="ARBA00022692"/>
    </source>
</evidence>
<feature type="transmembrane region" description="Helical" evidence="8">
    <location>
        <begin position="220"/>
        <end position="245"/>
    </location>
</feature>
<organism evidence="10 11">
    <name type="scientific">Dacryopinax primogenitus (strain DJM 731)</name>
    <name type="common">Brown rot fungus</name>
    <dbReference type="NCBI Taxonomy" id="1858805"/>
    <lineage>
        <taxon>Eukaryota</taxon>
        <taxon>Fungi</taxon>
        <taxon>Dikarya</taxon>
        <taxon>Basidiomycota</taxon>
        <taxon>Agaricomycotina</taxon>
        <taxon>Dacrymycetes</taxon>
        <taxon>Dacrymycetales</taxon>
        <taxon>Dacrymycetaceae</taxon>
        <taxon>Dacryopinax</taxon>
    </lineage>
</organism>
<sequence>MVTIFLGTLLSHLLSLTQSESLVALQTPSSATHSYFANKHNVFNLWFVKYAWGWTSFVFVLHWLAAPKGVRRPASWVRYTLATLAFLAFTAWFFGPAMMDRLRILSGGECVLPVPSPPASTGTSLSPPSAPYLLRVPYTLCYTRTPLSPSTHPELFAQPDIPAPPAGFRLTPRLRKGHDVSGHIFLLTLAVLFLVDEVALSWGLIWFARTRGVKPTWTHLWATVLVSALLVLWGWMVLITSVYFHTPEEKFSGFVIGLAAYAFSQIPLPFLDRWLDPR</sequence>
<gene>
    <name evidence="10" type="ORF">DACRYDRAFT_63532</name>
</gene>
<dbReference type="InterPro" id="IPR019388">
    <property type="entry name" value="FIT"/>
</dbReference>
<dbReference type="GeneID" id="63690795"/>
<evidence type="ECO:0000256" key="4">
    <source>
        <dbReference type="ARBA" id="ARBA00022824"/>
    </source>
</evidence>